<dbReference type="EMBL" id="BAAANH010000005">
    <property type="protein sequence ID" value="GAA1764858.1"/>
    <property type="molecule type" value="Genomic_DNA"/>
</dbReference>
<feature type="domain" description="HTH tetR-type" evidence="5">
    <location>
        <begin position="15"/>
        <end position="75"/>
    </location>
</feature>
<evidence type="ECO:0000313" key="6">
    <source>
        <dbReference type="EMBL" id="GAA1764858.1"/>
    </source>
</evidence>
<evidence type="ECO:0000313" key="7">
    <source>
        <dbReference type="Proteomes" id="UP001500506"/>
    </source>
</evidence>
<dbReference type="InterPro" id="IPR036271">
    <property type="entry name" value="Tet_transcr_reg_TetR-rel_C_sf"/>
</dbReference>
<proteinExistence type="predicted"/>
<accession>A0ABN2KSF5</accession>
<keyword evidence="1" id="KW-0805">Transcription regulation</keyword>
<dbReference type="PANTHER" id="PTHR47506:SF1">
    <property type="entry name" value="HTH-TYPE TRANSCRIPTIONAL REGULATOR YJDC"/>
    <property type="match status" value="1"/>
</dbReference>
<evidence type="ECO:0000256" key="1">
    <source>
        <dbReference type="ARBA" id="ARBA00023015"/>
    </source>
</evidence>
<dbReference type="Pfam" id="PF00440">
    <property type="entry name" value="TetR_N"/>
    <property type="match status" value="1"/>
</dbReference>
<comment type="caution">
    <text evidence="6">The sequence shown here is derived from an EMBL/GenBank/DDBJ whole genome shotgun (WGS) entry which is preliminary data.</text>
</comment>
<dbReference type="Gene3D" id="1.10.10.60">
    <property type="entry name" value="Homeodomain-like"/>
    <property type="match status" value="1"/>
</dbReference>
<dbReference type="InterPro" id="IPR001647">
    <property type="entry name" value="HTH_TetR"/>
</dbReference>
<reference evidence="7" key="1">
    <citation type="journal article" date="2019" name="Int. J. Syst. Evol. Microbiol.">
        <title>The Global Catalogue of Microorganisms (GCM) 10K type strain sequencing project: providing services to taxonomists for standard genome sequencing and annotation.</title>
        <authorList>
            <consortium name="The Broad Institute Genomics Platform"/>
            <consortium name="The Broad Institute Genome Sequencing Center for Infectious Disease"/>
            <person name="Wu L."/>
            <person name="Ma J."/>
        </authorList>
    </citation>
    <scope>NUCLEOTIDE SEQUENCE [LARGE SCALE GENOMIC DNA]</scope>
    <source>
        <strain evidence="7">JCM 14319</strain>
    </source>
</reference>
<evidence type="ECO:0000259" key="5">
    <source>
        <dbReference type="PROSITE" id="PS50977"/>
    </source>
</evidence>
<dbReference type="InterPro" id="IPR009057">
    <property type="entry name" value="Homeodomain-like_sf"/>
</dbReference>
<keyword evidence="3" id="KW-0804">Transcription</keyword>
<dbReference type="RefSeq" id="WP_232498741.1">
    <property type="nucleotide sequence ID" value="NZ_BAAANH010000005.1"/>
</dbReference>
<feature type="DNA-binding region" description="H-T-H motif" evidence="4">
    <location>
        <begin position="38"/>
        <end position="57"/>
    </location>
</feature>
<organism evidence="6 7">
    <name type="scientific">Agromyces humatus</name>
    <dbReference type="NCBI Taxonomy" id="279573"/>
    <lineage>
        <taxon>Bacteria</taxon>
        <taxon>Bacillati</taxon>
        <taxon>Actinomycetota</taxon>
        <taxon>Actinomycetes</taxon>
        <taxon>Micrococcales</taxon>
        <taxon>Microbacteriaceae</taxon>
        <taxon>Agromyces</taxon>
    </lineage>
</organism>
<gene>
    <name evidence="6" type="ORF">GCM10009747_26020</name>
</gene>
<keyword evidence="7" id="KW-1185">Reference proteome</keyword>
<dbReference type="SUPFAM" id="SSF46689">
    <property type="entry name" value="Homeodomain-like"/>
    <property type="match status" value="1"/>
</dbReference>
<dbReference type="PANTHER" id="PTHR47506">
    <property type="entry name" value="TRANSCRIPTIONAL REGULATORY PROTEIN"/>
    <property type="match status" value="1"/>
</dbReference>
<dbReference type="SUPFAM" id="SSF48498">
    <property type="entry name" value="Tetracyclin repressor-like, C-terminal domain"/>
    <property type="match status" value="1"/>
</dbReference>
<dbReference type="Proteomes" id="UP001500506">
    <property type="component" value="Unassembled WGS sequence"/>
</dbReference>
<evidence type="ECO:0000256" key="3">
    <source>
        <dbReference type="ARBA" id="ARBA00023163"/>
    </source>
</evidence>
<dbReference type="PROSITE" id="PS50977">
    <property type="entry name" value="HTH_TETR_2"/>
    <property type="match status" value="1"/>
</dbReference>
<evidence type="ECO:0000256" key="2">
    <source>
        <dbReference type="ARBA" id="ARBA00023125"/>
    </source>
</evidence>
<evidence type="ECO:0000256" key="4">
    <source>
        <dbReference type="PROSITE-ProRule" id="PRU00335"/>
    </source>
</evidence>
<keyword evidence="2 4" id="KW-0238">DNA-binding</keyword>
<dbReference type="Gene3D" id="1.10.357.10">
    <property type="entry name" value="Tetracycline Repressor, domain 2"/>
    <property type="match status" value="1"/>
</dbReference>
<name>A0ABN2KSF5_9MICO</name>
<sequence>MTTTGLHGKRGRPREFDVDEALDRVIEVFWRHGYDGTTLDDLTAATGVNRPSLYAAFGHKEQIFEHALDRYARVDMAYVGEAIAQPTAAAVARHYLHENVFAITAPDRPRGCLSIQAGLAGRTADQGVVKLLRDKRAEGESALAARLSRAIHEGDLADAEDPRDLARFLSTVSAGLAVQAAAGASTADLMRVADRALSAFPIGGLGGPAA</sequence>
<protein>
    <submittedName>
        <fullName evidence="6">TetR/AcrR family transcriptional regulator</fullName>
    </submittedName>
</protein>